<evidence type="ECO:0000313" key="2">
    <source>
        <dbReference type="Proteomes" id="UP000320235"/>
    </source>
</evidence>
<dbReference type="RefSeq" id="WP_141894857.1">
    <property type="nucleotide sequence ID" value="NZ_VFPE01000003.1"/>
</dbReference>
<dbReference type="OrthoDB" id="5069167at2"/>
<accession>A0A543EU80</accession>
<dbReference type="AlphaFoldDB" id="A0A543EU80"/>
<organism evidence="1 2">
    <name type="scientific">Microbacterium kyungheense</name>
    <dbReference type="NCBI Taxonomy" id="1263636"/>
    <lineage>
        <taxon>Bacteria</taxon>
        <taxon>Bacillati</taxon>
        <taxon>Actinomycetota</taxon>
        <taxon>Actinomycetes</taxon>
        <taxon>Micrococcales</taxon>
        <taxon>Microbacteriaceae</taxon>
        <taxon>Microbacterium</taxon>
    </lineage>
</organism>
<name>A0A543EU80_9MICO</name>
<gene>
    <name evidence="1" type="ORF">FB391_2573</name>
</gene>
<dbReference type="Proteomes" id="UP000320235">
    <property type="component" value="Unassembled WGS sequence"/>
</dbReference>
<protein>
    <submittedName>
        <fullName evidence="1">Uncharacterized protein</fullName>
    </submittedName>
</protein>
<reference evidence="1 2" key="1">
    <citation type="submission" date="2019-06" db="EMBL/GenBank/DDBJ databases">
        <title>Sequencing the genomes of 1000 actinobacteria strains.</title>
        <authorList>
            <person name="Klenk H.-P."/>
        </authorList>
    </citation>
    <scope>NUCLEOTIDE SEQUENCE [LARGE SCALE GENOMIC DNA]</scope>
    <source>
        <strain evidence="1 2">DSM 105492</strain>
    </source>
</reference>
<proteinExistence type="predicted"/>
<dbReference type="EMBL" id="VFPE01000003">
    <property type="protein sequence ID" value="TQM25114.1"/>
    <property type="molecule type" value="Genomic_DNA"/>
</dbReference>
<evidence type="ECO:0000313" key="1">
    <source>
        <dbReference type="EMBL" id="TQM25114.1"/>
    </source>
</evidence>
<sequence length="135" mass="14225">MFDPTYMTESKVTLGEGAGLDYGAEVSGFQLVPTYQTATWKGLKPGSVYTKSGKATWVLTINFGQDHEAATSLSTFLFEHEGETMPYDVEPIDGGTAFSGTLIAQAGPIGGEVDQFGNATVNLPVNGKPTRTPAA</sequence>
<comment type="caution">
    <text evidence="1">The sequence shown here is derived from an EMBL/GenBank/DDBJ whole genome shotgun (WGS) entry which is preliminary data.</text>
</comment>
<keyword evidence="2" id="KW-1185">Reference proteome</keyword>